<protein>
    <submittedName>
        <fullName evidence="2">Uncharacterized protein</fullName>
    </submittedName>
</protein>
<organism evidence="2 3">
    <name type="scientific">Eumeta variegata</name>
    <name type="common">Bagworm moth</name>
    <name type="synonym">Eumeta japonica</name>
    <dbReference type="NCBI Taxonomy" id="151549"/>
    <lineage>
        <taxon>Eukaryota</taxon>
        <taxon>Metazoa</taxon>
        <taxon>Ecdysozoa</taxon>
        <taxon>Arthropoda</taxon>
        <taxon>Hexapoda</taxon>
        <taxon>Insecta</taxon>
        <taxon>Pterygota</taxon>
        <taxon>Neoptera</taxon>
        <taxon>Endopterygota</taxon>
        <taxon>Lepidoptera</taxon>
        <taxon>Glossata</taxon>
        <taxon>Ditrysia</taxon>
        <taxon>Tineoidea</taxon>
        <taxon>Psychidae</taxon>
        <taxon>Oiketicinae</taxon>
        <taxon>Eumeta</taxon>
    </lineage>
</organism>
<feature type="region of interest" description="Disordered" evidence="1">
    <location>
        <begin position="1"/>
        <end position="54"/>
    </location>
</feature>
<keyword evidence="3" id="KW-1185">Reference proteome</keyword>
<dbReference type="AlphaFoldDB" id="A0A4C1ZX63"/>
<evidence type="ECO:0000313" key="3">
    <source>
        <dbReference type="Proteomes" id="UP000299102"/>
    </source>
</evidence>
<reference evidence="2 3" key="1">
    <citation type="journal article" date="2019" name="Commun. Biol.">
        <title>The bagworm genome reveals a unique fibroin gene that provides high tensile strength.</title>
        <authorList>
            <person name="Kono N."/>
            <person name="Nakamura H."/>
            <person name="Ohtoshi R."/>
            <person name="Tomita M."/>
            <person name="Numata K."/>
            <person name="Arakawa K."/>
        </authorList>
    </citation>
    <scope>NUCLEOTIDE SEQUENCE [LARGE SCALE GENOMIC DNA]</scope>
</reference>
<proteinExistence type="predicted"/>
<feature type="compositionally biased region" description="Basic and acidic residues" evidence="1">
    <location>
        <begin position="1"/>
        <end position="19"/>
    </location>
</feature>
<dbReference type="Proteomes" id="UP000299102">
    <property type="component" value="Unassembled WGS sequence"/>
</dbReference>
<evidence type="ECO:0000256" key="1">
    <source>
        <dbReference type="SAM" id="MobiDB-lite"/>
    </source>
</evidence>
<sequence length="101" mass="11076">MGQSPLDRRGRIPDEKTPGHEASPPSRTRTRLQGVEDPRPLMRNGEQRQMGSTLTERNAEIKVSGNWGSPTEPQYAVGAGLLRMPYAGASRLKGIYTLIAC</sequence>
<evidence type="ECO:0000313" key="2">
    <source>
        <dbReference type="EMBL" id="GBP91629.1"/>
    </source>
</evidence>
<accession>A0A4C1ZX63</accession>
<dbReference type="EMBL" id="BGZK01002190">
    <property type="protein sequence ID" value="GBP91629.1"/>
    <property type="molecule type" value="Genomic_DNA"/>
</dbReference>
<comment type="caution">
    <text evidence="2">The sequence shown here is derived from an EMBL/GenBank/DDBJ whole genome shotgun (WGS) entry which is preliminary data.</text>
</comment>
<name>A0A4C1ZX63_EUMVA</name>
<gene>
    <name evidence="2" type="ORF">EVAR_65526_1</name>
</gene>